<sequence length="87" mass="10337">MMSNDHALNYSSLYLCLLTRAQEFIVTIFIVLQVFDFIVQKLYALREPKTSIQILQQNVLLKYKLHGTYFFLVLCLIVFQYLVSTFY</sequence>
<protein>
    <submittedName>
        <fullName evidence="1">Uncharacterized protein</fullName>
    </submittedName>
</protein>
<proteinExistence type="predicted"/>
<name>A0ACC1C002_9ROSI</name>
<dbReference type="EMBL" id="CM047898">
    <property type="protein sequence ID" value="KAJ0105404.1"/>
    <property type="molecule type" value="Genomic_DNA"/>
</dbReference>
<evidence type="ECO:0000313" key="2">
    <source>
        <dbReference type="Proteomes" id="UP001164250"/>
    </source>
</evidence>
<organism evidence="1 2">
    <name type="scientific">Pistacia atlantica</name>
    <dbReference type="NCBI Taxonomy" id="434234"/>
    <lineage>
        <taxon>Eukaryota</taxon>
        <taxon>Viridiplantae</taxon>
        <taxon>Streptophyta</taxon>
        <taxon>Embryophyta</taxon>
        <taxon>Tracheophyta</taxon>
        <taxon>Spermatophyta</taxon>
        <taxon>Magnoliopsida</taxon>
        <taxon>eudicotyledons</taxon>
        <taxon>Gunneridae</taxon>
        <taxon>Pentapetalae</taxon>
        <taxon>rosids</taxon>
        <taxon>malvids</taxon>
        <taxon>Sapindales</taxon>
        <taxon>Anacardiaceae</taxon>
        <taxon>Pistacia</taxon>
    </lineage>
</organism>
<dbReference type="Proteomes" id="UP001164250">
    <property type="component" value="Chromosome 2"/>
</dbReference>
<accession>A0ACC1C002</accession>
<comment type="caution">
    <text evidence="1">The sequence shown here is derived from an EMBL/GenBank/DDBJ whole genome shotgun (WGS) entry which is preliminary data.</text>
</comment>
<gene>
    <name evidence="1" type="ORF">Patl1_18732</name>
</gene>
<keyword evidence="2" id="KW-1185">Reference proteome</keyword>
<evidence type="ECO:0000313" key="1">
    <source>
        <dbReference type="EMBL" id="KAJ0105404.1"/>
    </source>
</evidence>
<reference evidence="2" key="1">
    <citation type="journal article" date="2023" name="G3 (Bethesda)">
        <title>Genome assembly and association tests identify interacting loci associated with vigor, precocity, and sex in interspecific pistachio rootstocks.</title>
        <authorList>
            <person name="Palmer W."/>
            <person name="Jacygrad E."/>
            <person name="Sagayaradj S."/>
            <person name="Cavanaugh K."/>
            <person name="Han R."/>
            <person name="Bertier L."/>
            <person name="Beede B."/>
            <person name="Kafkas S."/>
            <person name="Golino D."/>
            <person name="Preece J."/>
            <person name="Michelmore R."/>
        </authorList>
    </citation>
    <scope>NUCLEOTIDE SEQUENCE [LARGE SCALE GENOMIC DNA]</scope>
</reference>